<evidence type="ECO:0000313" key="2">
    <source>
        <dbReference type="EMBL" id="KAA8571206.1"/>
    </source>
</evidence>
<comment type="caution">
    <text evidence="2">The sequence shown here is derived from an EMBL/GenBank/DDBJ whole genome shotgun (WGS) entry which is preliminary data.</text>
</comment>
<dbReference type="Proteomes" id="UP000322873">
    <property type="component" value="Unassembled WGS sequence"/>
</dbReference>
<gene>
    <name evidence="2" type="ORF">EYC84_000542</name>
</gene>
<proteinExistence type="predicted"/>
<organism evidence="2 3">
    <name type="scientific">Monilinia fructicola</name>
    <name type="common">Brown rot fungus</name>
    <name type="synonym">Ciboria fructicola</name>
    <dbReference type="NCBI Taxonomy" id="38448"/>
    <lineage>
        <taxon>Eukaryota</taxon>
        <taxon>Fungi</taxon>
        <taxon>Dikarya</taxon>
        <taxon>Ascomycota</taxon>
        <taxon>Pezizomycotina</taxon>
        <taxon>Leotiomycetes</taxon>
        <taxon>Helotiales</taxon>
        <taxon>Sclerotiniaceae</taxon>
        <taxon>Monilinia</taxon>
    </lineage>
</organism>
<accession>A0A5M9JTM1</accession>
<feature type="region of interest" description="Disordered" evidence="1">
    <location>
        <begin position="1"/>
        <end position="33"/>
    </location>
</feature>
<sequence length="90" mass="10340">MTFEPFYTRNERHKSINPQNSECSSRNKRRKDSYRRMTNITIIPASKCQSGTDGRHGASTPLSLQHKMSFLAKQYAHFISDTISKNSCVN</sequence>
<evidence type="ECO:0000256" key="1">
    <source>
        <dbReference type="SAM" id="MobiDB-lite"/>
    </source>
</evidence>
<reference evidence="2 3" key="1">
    <citation type="submission" date="2019-06" db="EMBL/GenBank/DDBJ databases">
        <title>Genome Sequence of the Brown Rot Fungal Pathogen Monilinia fructicola.</title>
        <authorList>
            <person name="De Miccolis Angelini R.M."/>
            <person name="Landi L."/>
            <person name="Abate D."/>
            <person name="Pollastro S."/>
            <person name="Romanazzi G."/>
            <person name="Faretra F."/>
        </authorList>
    </citation>
    <scope>NUCLEOTIDE SEQUENCE [LARGE SCALE GENOMIC DNA]</scope>
    <source>
        <strain evidence="2 3">Mfrc123</strain>
    </source>
</reference>
<evidence type="ECO:0000313" key="3">
    <source>
        <dbReference type="Proteomes" id="UP000322873"/>
    </source>
</evidence>
<dbReference type="EMBL" id="VICG01000006">
    <property type="protein sequence ID" value="KAA8571206.1"/>
    <property type="molecule type" value="Genomic_DNA"/>
</dbReference>
<name>A0A5M9JTM1_MONFR</name>
<keyword evidence="3" id="KW-1185">Reference proteome</keyword>
<dbReference type="AlphaFoldDB" id="A0A5M9JTM1"/>
<protein>
    <submittedName>
        <fullName evidence="2">Uncharacterized protein</fullName>
    </submittedName>
</protein>